<evidence type="ECO:0000313" key="2">
    <source>
        <dbReference type="Proteomes" id="UP001222087"/>
    </source>
</evidence>
<reference evidence="1 2" key="1">
    <citation type="submission" date="2023-02" db="EMBL/GenBank/DDBJ databases">
        <title>Genome Sequence of L. cardiaca H63T.</title>
        <authorList>
            <person name="Lopez A.E."/>
            <person name="Cianciotto N.P."/>
        </authorList>
    </citation>
    <scope>NUCLEOTIDE SEQUENCE [LARGE SCALE GENOMIC DNA]</scope>
    <source>
        <strain evidence="1 2">H63</strain>
    </source>
</reference>
<keyword evidence="2" id="KW-1185">Reference proteome</keyword>
<dbReference type="EMBL" id="CP119078">
    <property type="protein sequence ID" value="WED44606.1"/>
    <property type="molecule type" value="Genomic_DNA"/>
</dbReference>
<dbReference type="Proteomes" id="UP001222087">
    <property type="component" value="Chromosome"/>
</dbReference>
<organism evidence="1 2">
    <name type="scientific">Legionella cardiaca</name>
    <dbReference type="NCBI Taxonomy" id="1071983"/>
    <lineage>
        <taxon>Bacteria</taxon>
        <taxon>Pseudomonadati</taxon>
        <taxon>Pseudomonadota</taxon>
        <taxon>Gammaproteobacteria</taxon>
        <taxon>Legionellales</taxon>
        <taxon>Legionellaceae</taxon>
        <taxon>Legionella</taxon>
    </lineage>
</organism>
<evidence type="ECO:0000313" key="1">
    <source>
        <dbReference type="EMBL" id="WED44606.1"/>
    </source>
</evidence>
<proteinExistence type="predicted"/>
<sequence length="126" mass="14651">MERENKMLNIKPQKIRAILHKIERFQEKEDEYPKLTTEEDTPYILSDPWYQSILATINNLPPDQQATLVALMYLGHGDFKKNEWNVAFDTAQEQLTKHIGQYLLSQPHVVNSIENGLNILGFVNIN</sequence>
<dbReference type="RefSeq" id="WP_275090427.1">
    <property type="nucleotide sequence ID" value="NZ_CP119078.1"/>
</dbReference>
<dbReference type="Pfam" id="PF12616">
    <property type="entry name" value="DUF3775"/>
    <property type="match status" value="1"/>
</dbReference>
<accession>A0ABY8AWP7</accession>
<protein>
    <submittedName>
        <fullName evidence="1">DUF3775 domain-containing protein</fullName>
    </submittedName>
</protein>
<gene>
    <name evidence="1" type="ORF">PXX05_07400</name>
</gene>
<dbReference type="InterPro" id="IPR022254">
    <property type="entry name" value="DUF3775"/>
</dbReference>
<name>A0ABY8AWP7_9GAMM</name>